<dbReference type="SUPFAM" id="SSF55060">
    <property type="entry name" value="GHMP Kinase, C-terminal domain"/>
    <property type="match status" value="1"/>
</dbReference>
<proteinExistence type="predicted"/>
<sequence>MPMWPAPTSLASTRAQEAHAAHAGHTAQAVASAPGTWSIAGEHAGHFGGIVVMGISELRAAAAVSPRTDGKVQVRLIETTPEGEKHTDDAIELDELAKRFAQQQPGIDEQGRPTVPPLPQGGLAARVGGVIWTMINRQLLSRETAGADVTIVCDIPRDAGMGALSAADVAVALAMLPENVELDPPTRARIAEICTQAVDTFSSLPSLPARHTAALRTEEGSVSIIDYADHSVTKAAAPISGAQRAFVLFPAGADVPDQAAGIAQRRQFVDDASHAFGTESLRLLPDAPERVLDWLNAVHKVHGSKGQPTIAEASGWLRFYEAETTRTRQVARALRSGAWSDLGTILALSQQDLRTYYGLDNSDALGELAIARRALSARAASAGTSNAVLTFVPSERAENFAADFAADGLIVVPVVHGTEAVVESAAQ</sequence>
<dbReference type="AlphaFoldDB" id="A0A177IR81"/>
<accession>A0A177IR81</accession>
<dbReference type="Pfam" id="PF10509">
    <property type="entry name" value="GalKase_gal_bdg"/>
    <property type="match status" value="1"/>
</dbReference>
<evidence type="ECO:0000256" key="1">
    <source>
        <dbReference type="ARBA" id="ARBA00022741"/>
    </source>
</evidence>
<gene>
    <name evidence="4" type="ORF">AYJ05_10580</name>
</gene>
<dbReference type="SUPFAM" id="SSF54211">
    <property type="entry name" value="Ribosomal protein S5 domain 2-like"/>
    <property type="match status" value="1"/>
</dbReference>
<dbReference type="Proteomes" id="UP000076947">
    <property type="component" value="Unassembled WGS sequence"/>
</dbReference>
<keyword evidence="4" id="KW-0808">Transferase</keyword>
<reference evidence="5" key="1">
    <citation type="submission" date="2016-02" db="EMBL/GenBank/DDBJ databases">
        <authorList>
            <person name="Kaur G."/>
            <person name="Nair G.R."/>
            <person name="Mayilraj S."/>
        </authorList>
    </citation>
    <scope>NUCLEOTIDE SEQUENCE [LARGE SCALE GENOMIC DNA]</scope>
    <source>
        <strain evidence="5">GA-15</strain>
    </source>
</reference>
<dbReference type="RefSeq" id="WP_066838045.1">
    <property type="nucleotide sequence ID" value="NZ_LSTQ01000005.1"/>
</dbReference>
<evidence type="ECO:0000313" key="5">
    <source>
        <dbReference type="Proteomes" id="UP000076947"/>
    </source>
</evidence>
<dbReference type="EMBL" id="LSTQ01000005">
    <property type="protein sequence ID" value="OAH31292.1"/>
    <property type="molecule type" value="Genomic_DNA"/>
</dbReference>
<dbReference type="STRING" id="1705.CA21670_03805"/>
<dbReference type="GO" id="GO:0005524">
    <property type="term" value="F:ATP binding"/>
    <property type="evidence" value="ECO:0007669"/>
    <property type="project" value="UniProtKB-KW"/>
</dbReference>
<dbReference type="InterPro" id="IPR019539">
    <property type="entry name" value="GalKase_N"/>
</dbReference>
<dbReference type="PRINTS" id="PR00959">
    <property type="entry name" value="MEVGALKINASE"/>
</dbReference>
<keyword evidence="5" id="KW-1185">Reference proteome</keyword>
<dbReference type="InterPro" id="IPR014721">
    <property type="entry name" value="Ribsml_uS5_D2-typ_fold_subgr"/>
</dbReference>
<evidence type="ECO:0000256" key="2">
    <source>
        <dbReference type="ARBA" id="ARBA00022840"/>
    </source>
</evidence>
<dbReference type="GO" id="GO:0005975">
    <property type="term" value="P:carbohydrate metabolic process"/>
    <property type="evidence" value="ECO:0007669"/>
    <property type="project" value="UniProtKB-ARBA"/>
</dbReference>
<evidence type="ECO:0000259" key="3">
    <source>
        <dbReference type="Pfam" id="PF10509"/>
    </source>
</evidence>
<name>A0A177IR81_9CORY</name>
<dbReference type="Gene3D" id="3.30.230.10">
    <property type="match status" value="1"/>
</dbReference>
<feature type="domain" description="Galactokinase N-terminal" evidence="3">
    <location>
        <begin position="18"/>
        <end position="66"/>
    </location>
</feature>
<dbReference type="InterPro" id="IPR036554">
    <property type="entry name" value="GHMP_kinase_C_sf"/>
</dbReference>
<keyword evidence="4" id="KW-0418">Kinase</keyword>
<dbReference type="GO" id="GO:0016301">
    <property type="term" value="F:kinase activity"/>
    <property type="evidence" value="ECO:0007669"/>
    <property type="project" value="UniProtKB-KW"/>
</dbReference>
<keyword evidence="1" id="KW-0547">Nucleotide-binding</keyword>
<dbReference type="InterPro" id="IPR020568">
    <property type="entry name" value="Ribosomal_Su5_D2-typ_SF"/>
</dbReference>
<keyword evidence="2" id="KW-0067">ATP-binding</keyword>
<organism evidence="4 5">
    <name type="scientific">Corynebacterium stationis</name>
    <dbReference type="NCBI Taxonomy" id="1705"/>
    <lineage>
        <taxon>Bacteria</taxon>
        <taxon>Bacillati</taxon>
        <taxon>Actinomycetota</taxon>
        <taxon>Actinomycetes</taxon>
        <taxon>Mycobacteriales</taxon>
        <taxon>Corynebacteriaceae</taxon>
        <taxon>Corynebacterium</taxon>
    </lineage>
</organism>
<comment type="caution">
    <text evidence="4">The sequence shown here is derived from an EMBL/GenBank/DDBJ whole genome shotgun (WGS) entry which is preliminary data.</text>
</comment>
<dbReference type="OrthoDB" id="4427597at2"/>
<evidence type="ECO:0000313" key="4">
    <source>
        <dbReference type="EMBL" id="OAH31292.1"/>
    </source>
</evidence>
<protein>
    <submittedName>
        <fullName evidence="4">Galactokinase</fullName>
    </submittedName>
</protein>
<dbReference type="Gene3D" id="3.30.70.890">
    <property type="entry name" value="GHMP kinase, C-terminal domain"/>
    <property type="match status" value="1"/>
</dbReference>